<dbReference type="KEGG" id="ebi:EbC_35740"/>
<accession>D8MW98</accession>
<protein>
    <submittedName>
        <fullName evidence="1">Uncharacterized protein</fullName>
    </submittedName>
</protein>
<dbReference type="HOGENOM" id="CLU_3216005_0_0_6"/>
<dbReference type="Proteomes" id="UP000008793">
    <property type="component" value="Chromosome"/>
</dbReference>
<evidence type="ECO:0000313" key="1">
    <source>
        <dbReference type="EMBL" id="CAX61105.1"/>
    </source>
</evidence>
<dbReference type="AlphaFoldDB" id="D8MW98"/>
<gene>
    <name evidence="1" type="ordered locus">EbC_35740</name>
</gene>
<name>D8MW98_ERWBE</name>
<dbReference type="STRING" id="634500.EbC_35740"/>
<dbReference type="EMBL" id="FP236843">
    <property type="protein sequence ID" value="CAX61105.1"/>
    <property type="molecule type" value="Genomic_DNA"/>
</dbReference>
<proteinExistence type="predicted"/>
<keyword evidence="2" id="KW-1185">Reference proteome</keyword>
<sequence>MNYYSLKVYFYSFIGRAQGAISQYFLVSFPGGHANTLHFIAFSG</sequence>
<organism evidence="2">
    <name type="scientific">Erwinia billingiae (strain Eb661)</name>
    <dbReference type="NCBI Taxonomy" id="634500"/>
    <lineage>
        <taxon>Bacteria</taxon>
        <taxon>Pseudomonadati</taxon>
        <taxon>Pseudomonadota</taxon>
        <taxon>Gammaproteobacteria</taxon>
        <taxon>Enterobacterales</taxon>
        <taxon>Erwiniaceae</taxon>
        <taxon>Erwinia</taxon>
    </lineage>
</organism>
<reference evidence="1 2" key="1">
    <citation type="journal article" date="2010" name="BMC Genomics">
        <title>Genome comparison of the epiphytic bacteria Erwinia billingiae and E. tasmaniensis with the pear pathogen E. pyrifoliae.</title>
        <authorList>
            <person name="Kube M."/>
            <person name="Migdoll A.M."/>
            <person name="Gehring I."/>
            <person name="Heitmann K."/>
            <person name="Mayer Y."/>
            <person name="Kuhl H."/>
            <person name="Knaust F."/>
            <person name="Geider K."/>
            <person name="Reinhardt R."/>
        </authorList>
    </citation>
    <scope>NUCLEOTIDE SEQUENCE [LARGE SCALE GENOMIC DNA]</scope>
    <source>
        <strain evidence="1 2">Eb661</strain>
    </source>
</reference>
<evidence type="ECO:0000313" key="2">
    <source>
        <dbReference type="Proteomes" id="UP000008793"/>
    </source>
</evidence>